<dbReference type="InterPro" id="IPR035992">
    <property type="entry name" value="Ricin_B-like_lectins"/>
</dbReference>
<proteinExistence type="predicted"/>
<protein>
    <submittedName>
        <fullName evidence="1">Uncharacterized protein</fullName>
    </submittedName>
</protein>
<sequence length="222" mass="25141">MFIYNDNIEHIPTTEVSECLSDSYNIGWIQANGKSLTATNNIKSEFILDICNPDDESQQWYIPDYNNHKDGYLVNVYDSSLSLTINANQTAAPTIELCSLSYNGIMVNLNDYNEKNLDQFLYVHYPTTTTTTSNKKKTTTTKKTTTVNTIVMSEMCTPNSIIKDIIKTSNKYSIISSLSSNKCLGILPSDNENETRLNLNLCSKYSNDQYWEIRTTNPNTSN</sequence>
<gene>
    <name evidence="1" type="ORF">BCR36DRAFT_410308</name>
</gene>
<dbReference type="EMBL" id="MCFH01000009">
    <property type="protein sequence ID" value="ORX55375.1"/>
    <property type="molecule type" value="Genomic_DNA"/>
</dbReference>
<name>A0A1Y1VG32_9FUNG</name>
<comment type="caution">
    <text evidence="1">The sequence shown here is derived from an EMBL/GenBank/DDBJ whole genome shotgun (WGS) entry which is preliminary data.</text>
</comment>
<evidence type="ECO:0000313" key="1">
    <source>
        <dbReference type="EMBL" id="ORX55375.1"/>
    </source>
</evidence>
<organism evidence="1 2">
    <name type="scientific">Piromyces finnis</name>
    <dbReference type="NCBI Taxonomy" id="1754191"/>
    <lineage>
        <taxon>Eukaryota</taxon>
        <taxon>Fungi</taxon>
        <taxon>Fungi incertae sedis</taxon>
        <taxon>Chytridiomycota</taxon>
        <taxon>Chytridiomycota incertae sedis</taxon>
        <taxon>Neocallimastigomycetes</taxon>
        <taxon>Neocallimastigales</taxon>
        <taxon>Neocallimastigaceae</taxon>
        <taxon>Piromyces</taxon>
    </lineage>
</organism>
<dbReference type="PROSITE" id="PS50231">
    <property type="entry name" value="RICIN_B_LECTIN"/>
    <property type="match status" value="1"/>
</dbReference>
<reference evidence="1 2" key="1">
    <citation type="submission" date="2016-08" db="EMBL/GenBank/DDBJ databases">
        <title>Genomes of anaerobic fungi encode conserved fungal cellulosomes for biomass hydrolysis.</title>
        <authorList>
            <consortium name="DOE Joint Genome Institute"/>
            <person name="Haitjema C.H."/>
            <person name="Gilmore S.P."/>
            <person name="Henske J.K."/>
            <person name="Solomon K.V."/>
            <person name="De Groot R."/>
            <person name="Kuo A."/>
            <person name="Mondo S.J."/>
            <person name="Salamov A.A."/>
            <person name="Labutti K."/>
            <person name="Zhao Z."/>
            <person name="Chiniquy J."/>
            <person name="Barry K."/>
            <person name="Brewer H.M."/>
            <person name="Purvine S.O."/>
            <person name="Wright A.T."/>
            <person name="Boxma B."/>
            <person name="Van Alen T."/>
            <person name="Hackstein J.H."/>
            <person name="Baker S.E."/>
            <person name="Grigoriev I.V."/>
            <person name="O'Malley M.A."/>
        </authorList>
    </citation>
    <scope>NUCLEOTIDE SEQUENCE [LARGE SCALE GENOMIC DNA]</scope>
    <source>
        <strain evidence="2">finn</strain>
    </source>
</reference>
<dbReference type="SUPFAM" id="SSF50370">
    <property type="entry name" value="Ricin B-like lectins"/>
    <property type="match status" value="2"/>
</dbReference>
<evidence type="ECO:0000313" key="2">
    <source>
        <dbReference type="Proteomes" id="UP000193719"/>
    </source>
</evidence>
<dbReference type="AlphaFoldDB" id="A0A1Y1VG32"/>
<accession>A0A1Y1VG32</accession>
<reference evidence="1 2" key="2">
    <citation type="submission" date="2016-08" db="EMBL/GenBank/DDBJ databases">
        <title>Pervasive Adenine N6-methylation of Active Genes in Fungi.</title>
        <authorList>
            <consortium name="DOE Joint Genome Institute"/>
            <person name="Mondo S.J."/>
            <person name="Dannebaum R.O."/>
            <person name="Kuo R.C."/>
            <person name="Labutti K."/>
            <person name="Haridas S."/>
            <person name="Kuo A."/>
            <person name="Salamov A."/>
            <person name="Ahrendt S.R."/>
            <person name="Lipzen A."/>
            <person name="Sullivan W."/>
            <person name="Andreopoulos W.B."/>
            <person name="Clum A."/>
            <person name="Lindquist E."/>
            <person name="Daum C."/>
            <person name="Ramamoorthy G.K."/>
            <person name="Gryganskyi A."/>
            <person name="Culley D."/>
            <person name="Magnuson J.K."/>
            <person name="James T.Y."/>
            <person name="O'Malley M.A."/>
            <person name="Stajich J.E."/>
            <person name="Spatafora J.W."/>
            <person name="Visel A."/>
            <person name="Grigoriev I.V."/>
        </authorList>
    </citation>
    <scope>NUCLEOTIDE SEQUENCE [LARGE SCALE GENOMIC DNA]</scope>
    <source>
        <strain evidence="2">finn</strain>
    </source>
</reference>
<keyword evidence="2" id="KW-1185">Reference proteome</keyword>
<dbReference type="Proteomes" id="UP000193719">
    <property type="component" value="Unassembled WGS sequence"/>
</dbReference>